<dbReference type="InterPro" id="IPR041078">
    <property type="entry name" value="Plavaka"/>
</dbReference>
<feature type="compositionally biased region" description="Pro residues" evidence="2">
    <location>
        <begin position="1120"/>
        <end position="1131"/>
    </location>
</feature>
<dbReference type="AlphaFoldDB" id="A0A8H7DK11"/>
<feature type="compositionally biased region" description="Acidic residues" evidence="2">
    <location>
        <begin position="1191"/>
        <end position="1206"/>
    </location>
</feature>
<sequence length="1206" mass="136772">MDFLCEAPCPRSFSDARLLHIHQKSCTTFKKAQQARDEQAMAGESAFERRKRKKRRIDEPEPSTSSDGPLSELPDFDTDMPGAEDVSSPPRLPSPEPEQPPLLQFMAAGRSIRAKRKTWKLLQQLPEAAPSVIREPDPPLADPAPAPLPQPAAWIWEGIKTAMNNFGLFREYPAIPTYNPDESLGLEEMSDVPGGPRVNTTTIPANLTPFEPRVPEGQPSVPPAAPTHTASESNPYSGLFRNWSIGSLMTWQWTGSTTKSLGDFEKLVDLLKDDQFSKEDIKDFDVKRETAKLDQYLASPGKSQIRDGWKSASVNISVPDGKKHASEADAPVFPVPDLFYRPIVEVIKAAIRDVGDRCFHYTPFRQFWKSSPDSAAQRIYDEIYSSEAMVEAHTALQNQPRQPGCMLERVVLALMWWSDSTHLASFGDASLWPLYLFFGNQSKWLRVKPRSNLCHHLPDSFHDFYKELTGHAPPAEVLTHCRRELMHAIWRLLLDDEFLHAYEHGIVIECQDGIFRRFFPRFFTYSADYPEKVLLATIRNLAKAPCPRCYLPKEDIPNLGTVQDKKKREKLARTDEHIQKGIITRVRDWIFKAGRSVKSTTFDYFLLARSWTPTSNAFSDKLSKFGLDPFKMLVPDFMHEFELGVFKAFFIHLLRILYAHGGGAIATLNQRFRWTPTFGRSTIRRFTQNTSALKKMAAWNYQNILLCSIPVVEGLLPEPFNREILDLLFTFAEWHTLAKLKLHTDTTLSLLDSTTTILGRLLRRFKRVVCPAFATKELPSEEAARGRRQAKKAAQGKGKGRATTLKTTANAKEFNLNTYKLHSLGDYAPSVRWFGTSDSYSTQPGELEHRPRQSLFMLGPTRTSHNQDDPAVKDFLPKLQEHLLSRLAHPDWTGDGNEFTPAERFRLVFKNERIYMHKILRINYTTYDVRRGQDCLNPRTHSDVMYLTPQEDALHPFGYAQIIGVFHADVVNTADGNSKPQSMEFLWVRRYRLDSSYRGGFKRKRYHRIEFIPQSDPDAFGFLNPDEVIRGAHLIPAFASGRTTELLSGESIGRLPRDGLEADEDWRYYYVNFFVDRDMYMRYIGGGVGHYQVPIPAEDEPADESAPLDDEEDDEDPEDTPPGPSPVPSRPQTPELGGRPDSALSHHSDGSNSDSSKSDEDSESELEHDSEPDDSDGDDDEEEPNIGPEDGAGEVEDEIDEGYAPL</sequence>
<accession>A0A8H7DK11</accession>
<keyword evidence="1" id="KW-0479">Metal-binding</keyword>
<feature type="region of interest" description="Disordered" evidence="2">
    <location>
        <begin position="781"/>
        <end position="801"/>
    </location>
</feature>
<comment type="caution">
    <text evidence="4">The sequence shown here is derived from an EMBL/GenBank/DDBJ whole genome shotgun (WGS) entry which is preliminary data.</text>
</comment>
<proteinExistence type="predicted"/>
<dbReference type="Pfam" id="PF18759">
    <property type="entry name" value="Plavaka"/>
    <property type="match status" value="1"/>
</dbReference>
<feature type="compositionally biased region" description="Acidic residues" evidence="2">
    <location>
        <begin position="1160"/>
        <end position="1184"/>
    </location>
</feature>
<evidence type="ECO:0000313" key="4">
    <source>
        <dbReference type="EMBL" id="KAF7377050.1"/>
    </source>
</evidence>
<feature type="region of interest" description="Disordered" evidence="2">
    <location>
        <begin position="1094"/>
        <end position="1206"/>
    </location>
</feature>
<dbReference type="Proteomes" id="UP000623467">
    <property type="component" value="Unassembled WGS sequence"/>
</dbReference>
<dbReference type="InterPro" id="IPR013087">
    <property type="entry name" value="Znf_C2H2_type"/>
</dbReference>
<organism evidence="4 5">
    <name type="scientific">Mycena sanguinolenta</name>
    <dbReference type="NCBI Taxonomy" id="230812"/>
    <lineage>
        <taxon>Eukaryota</taxon>
        <taxon>Fungi</taxon>
        <taxon>Dikarya</taxon>
        <taxon>Basidiomycota</taxon>
        <taxon>Agaricomycotina</taxon>
        <taxon>Agaricomycetes</taxon>
        <taxon>Agaricomycetidae</taxon>
        <taxon>Agaricales</taxon>
        <taxon>Marasmiineae</taxon>
        <taxon>Mycenaceae</taxon>
        <taxon>Mycena</taxon>
    </lineage>
</organism>
<keyword evidence="1" id="KW-0862">Zinc</keyword>
<dbReference type="PROSITE" id="PS50157">
    <property type="entry name" value="ZINC_FINGER_C2H2_2"/>
    <property type="match status" value="1"/>
</dbReference>
<feature type="region of interest" description="Disordered" evidence="2">
    <location>
        <begin position="212"/>
        <end position="233"/>
    </location>
</feature>
<feature type="domain" description="C2H2-type" evidence="3">
    <location>
        <begin position="3"/>
        <end position="32"/>
    </location>
</feature>
<dbReference type="EMBL" id="JACAZH010000001">
    <property type="protein sequence ID" value="KAF7377050.1"/>
    <property type="molecule type" value="Genomic_DNA"/>
</dbReference>
<protein>
    <recommendedName>
        <fullName evidence="3">C2H2-type domain-containing protein</fullName>
    </recommendedName>
</protein>
<dbReference type="GO" id="GO:0008270">
    <property type="term" value="F:zinc ion binding"/>
    <property type="evidence" value="ECO:0007669"/>
    <property type="project" value="UniProtKB-KW"/>
</dbReference>
<reference evidence="4" key="1">
    <citation type="submission" date="2020-05" db="EMBL/GenBank/DDBJ databases">
        <title>Mycena genomes resolve the evolution of fungal bioluminescence.</title>
        <authorList>
            <person name="Tsai I.J."/>
        </authorList>
    </citation>
    <scope>NUCLEOTIDE SEQUENCE</scope>
    <source>
        <strain evidence="4">160909Yilan</strain>
    </source>
</reference>
<dbReference type="OrthoDB" id="2687259at2759"/>
<evidence type="ECO:0000256" key="2">
    <source>
        <dbReference type="SAM" id="MobiDB-lite"/>
    </source>
</evidence>
<gene>
    <name evidence="4" type="ORF">MSAN_00123100</name>
</gene>
<keyword evidence="5" id="KW-1185">Reference proteome</keyword>
<keyword evidence="1" id="KW-0863">Zinc-finger</keyword>
<feature type="compositionally biased region" description="Pro residues" evidence="2">
    <location>
        <begin position="90"/>
        <end position="100"/>
    </location>
</feature>
<feature type="region of interest" description="Disordered" evidence="2">
    <location>
        <begin position="32"/>
        <end position="101"/>
    </location>
</feature>
<name>A0A8H7DK11_9AGAR</name>
<evidence type="ECO:0000313" key="5">
    <source>
        <dbReference type="Proteomes" id="UP000623467"/>
    </source>
</evidence>
<feature type="compositionally biased region" description="Acidic residues" evidence="2">
    <location>
        <begin position="1097"/>
        <end position="1119"/>
    </location>
</feature>
<evidence type="ECO:0000259" key="3">
    <source>
        <dbReference type="PROSITE" id="PS50157"/>
    </source>
</evidence>
<evidence type="ECO:0000256" key="1">
    <source>
        <dbReference type="PROSITE-ProRule" id="PRU00042"/>
    </source>
</evidence>